<dbReference type="InterPro" id="IPR035185">
    <property type="entry name" value="DUF5305"/>
</dbReference>
<evidence type="ECO:0000256" key="1">
    <source>
        <dbReference type="SAM" id="Phobius"/>
    </source>
</evidence>
<keyword evidence="3" id="KW-1185">Reference proteome</keyword>
<feature type="transmembrane region" description="Helical" evidence="1">
    <location>
        <begin position="245"/>
        <end position="265"/>
    </location>
</feature>
<evidence type="ECO:0008006" key="4">
    <source>
        <dbReference type="Google" id="ProtNLM"/>
    </source>
</evidence>
<dbReference type="RefSeq" id="WP_128673526.1">
    <property type="nucleotide sequence ID" value="NZ_RRCO01000001.1"/>
</dbReference>
<sequence length="357" mass="40861">MKKIIKENSKKTKEDIKLTKNTRIFLYTLGVILCLISLILLFINIRPHTETEEVVVNSYNITTGASYRVHLKENNVFEEEFLEEGRVYPSAITDFINIDFKSELAVTNALSISGDYIIQAVLEGYQTGKDEEKVPVYEKIYPIVEGRVMESVTSSASINESLSIDRAEYRNYAQEIENALGGETGKDFYVELSGKYIVDGEEKTFSYRIDIPINNDKFYEIRKAEPGTDSGDIKESNLVNVIPTFSSYAIFILLIFVSAGILVFVRFFTSNMEGKELEQKKLSELMRKYGSRMVCIENLPDISQKSEIRVKSIIDLIELADEIREPVLYIEGEKELPKDGKIYILSKDYIYFFESNV</sequence>
<evidence type="ECO:0000313" key="3">
    <source>
        <dbReference type="Proteomes" id="UP000272490"/>
    </source>
</evidence>
<dbReference type="EMBL" id="RRCO01000001">
    <property type="protein sequence ID" value="RRJ27185.1"/>
    <property type="molecule type" value="Genomic_DNA"/>
</dbReference>
<accession>A0A3P3R1A4</accession>
<organism evidence="2 3">
    <name type="scientific">Lachnoanaerobaculum gingivalis</name>
    <dbReference type="NCBI Taxonomy" id="2490855"/>
    <lineage>
        <taxon>Bacteria</taxon>
        <taxon>Bacillati</taxon>
        <taxon>Bacillota</taxon>
        <taxon>Clostridia</taxon>
        <taxon>Lachnospirales</taxon>
        <taxon>Lachnospiraceae</taxon>
        <taxon>Lachnoanaerobaculum</taxon>
    </lineage>
</organism>
<dbReference type="AlphaFoldDB" id="A0A3P3R1A4"/>
<keyword evidence="1" id="KW-1133">Transmembrane helix</keyword>
<proteinExistence type="predicted"/>
<gene>
    <name evidence="2" type="ORF">EHV10_04090</name>
</gene>
<keyword evidence="1" id="KW-0812">Transmembrane</keyword>
<feature type="transmembrane region" description="Helical" evidence="1">
    <location>
        <begin position="21"/>
        <end position="43"/>
    </location>
</feature>
<evidence type="ECO:0000313" key="2">
    <source>
        <dbReference type="EMBL" id="RRJ27185.1"/>
    </source>
</evidence>
<protein>
    <recommendedName>
        <fullName evidence="4">DUF5305 domain-containing protein</fullName>
    </recommendedName>
</protein>
<name>A0A3P3R1A4_9FIRM</name>
<dbReference type="Pfam" id="PF17231">
    <property type="entry name" value="DUF5305"/>
    <property type="match status" value="1"/>
</dbReference>
<reference evidence="2 3" key="1">
    <citation type="submission" date="2018-11" db="EMBL/GenBank/DDBJ databases">
        <title>Genome sequencing of Lachnoanaerobaculum sp. KCOM 2030 (= ChDC B114).</title>
        <authorList>
            <person name="Kook J.-K."/>
            <person name="Park S.-N."/>
            <person name="Lim Y.K."/>
        </authorList>
    </citation>
    <scope>NUCLEOTIDE SEQUENCE [LARGE SCALE GENOMIC DNA]</scope>
    <source>
        <strain evidence="2 3">KCOM 2030</strain>
    </source>
</reference>
<dbReference type="OrthoDB" id="2035479at2"/>
<keyword evidence="1" id="KW-0472">Membrane</keyword>
<dbReference type="Proteomes" id="UP000272490">
    <property type="component" value="Unassembled WGS sequence"/>
</dbReference>
<comment type="caution">
    <text evidence="2">The sequence shown here is derived from an EMBL/GenBank/DDBJ whole genome shotgun (WGS) entry which is preliminary data.</text>
</comment>